<accession>A0A166AWU5</accession>
<reference evidence="2 3" key="1">
    <citation type="journal article" date="2016" name="Mol. Biol. Evol.">
        <title>Comparative Genomics of Early-Diverging Mushroom-Forming Fungi Provides Insights into the Origins of Lignocellulose Decay Capabilities.</title>
        <authorList>
            <person name="Nagy L.G."/>
            <person name="Riley R."/>
            <person name="Tritt A."/>
            <person name="Adam C."/>
            <person name="Daum C."/>
            <person name="Floudas D."/>
            <person name="Sun H."/>
            <person name="Yadav J.S."/>
            <person name="Pangilinan J."/>
            <person name="Larsson K.H."/>
            <person name="Matsuura K."/>
            <person name="Barry K."/>
            <person name="Labutti K."/>
            <person name="Kuo R."/>
            <person name="Ohm R.A."/>
            <person name="Bhattacharya S.S."/>
            <person name="Shirouzu T."/>
            <person name="Yoshinaga Y."/>
            <person name="Martin F.M."/>
            <person name="Grigoriev I.V."/>
            <person name="Hibbett D.S."/>
        </authorList>
    </citation>
    <scope>NUCLEOTIDE SEQUENCE [LARGE SCALE GENOMIC DNA]</scope>
    <source>
        <strain evidence="2 3">HHB10207 ss-3</strain>
    </source>
</reference>
<keyword evidence="1" id="KW-1133">Transmembrane helix</keyword>
<dbReference type="AlphaFoldDB" id="A0A166AWU5"/>
<organism evidence="2 3">
    <name type="scientific">Sistotremastrum suecicum HHB10207 ss-3</name>
    <dbReference type="NCBI Taxonomy" id="1314776"/>
    <lineage>
        <taxon>Eukaryota</taxon>
        <taxon>Fungi</taxon>
        <taxon>Dikarya</taxon>
        <taxon>Basidiomycota</taxon>
        <taxon>Agaricomycotina</taxon>
        <taxon>Agaricomycetes</taxon>
        <taxon>Sistotremastrales</taxon>
        <taxon>Sistotremastraceae</taxon>
        <taxon>Sistotremastrum</taxon>
    </lineage>
</organism>
<name>A0A166AWU5_9AGAM</name>
<keyword evidence="1" id="KW-0812">Transmembrane</keyword>
<proteinExistence type="predicted"/>
<protein>
    <submittedName>
        <fullName evidence="2">Uncharacterized protein</fullName>
    </submittedName>
</protein>
<evidence type="ECO:0000256" key="1">
    <source>
        <dbReference type="SAM" id="Phobius"/>
    </source>
</evidence>
<dbReference type="EMBL" id="KV428128">
    <property type="protein sequence ID" value="KZT35764.1"/>
    <property type="molecule type" value="Genomic_DNA"/>
</dbReference>
<keyword evidence="3" id="KW-1185">Reference proteome</keyword>
<gene>
    <name evidence="2" type="ORF">SISSUDRAFT_128743</name>
</gene>
<sequence>MADPLRQTAEPRHGPAHHYLQATPGLLDGISRTPLPQFLELQNLGWRNIDGNGNGPDPIIPLFRPSESNMPHDSLVKINDIPVIVFALIVCIWKAPYPSIIKSDFLFRLSTCLLSLGPLISVAGLAAYAFTLPAPPRYHNFGRRPLHWPNGQRAITFNVYWKVIIPFALISSGVVVASVGLTLRLFVSSHNIAAAFVFILSSICSAVWILGAAAKVHPYL</sequence>
<feature type="transmembrane region" description="Helical" evidence="1">
    <location>
        <begin position="105"/>
        <end position="130"/>
    </location>
</feature>
<feature type="transmembrane region" description="Helical" evidence="1">
    <location>
        <begin position="193"/>
        <end position="214"/>
    </location>
</feature>
<evidence type="ECO:0000313" key="3">
    <source>
        <dbReference type="Proteomes" id="UP000076798"/>
    </source>
</evidence>
<feature type="transmembrane region" description="Helical" evidence="1">
    <location>
        <begin position="159"/>
        <end position="181"/>
    </location>
</feature>
<keyword evidence="1" id="KW-0472">Membrane</keyword>
<evidence type="ECO:0000313" key="2">
    <source>
        <dbReference type="EMBL" id="KZT35764.1"/>
    </source>
</evidence>
<dbReference type="Proteomes" id="UP000076798">
    <property type="component" value="Unassembled WGS sequence"/>
</dbReference>